<dbReference type="Proteomes" id="UP000037069">
    <property type="component" value="Unassembled WGS sequence"/>
</dbReference>
<organism evidence="3 4">
    <name type="scientific">Lucilia cuprina</name>
    <name type="common">Green bottle fly</name>
    <name type="synonym">Australian sheep blowfly</name>
    <dbReference type="NCBI Taxonomy" id="7375"/>
    <lineage>
        <taxon>Eukaryota</taxon>
        <taxon>Metazoa</taxon>
        <taxon>Ecdysozoa</taxon>
        <taxon>Arthropoda</taxon>
        <taxon>Hexapoda</taxon>
        <taxon>Insecta</taxon>
        <taxon>Pterygota</taxon>
        <taxon>Neoptera</taxon>
        <taxon>Endopterygota</taxon>
        <taxon>Diptera</taxon>
        <taxon>Brachycera</taxon>
        <taxon>Muscomorpha</taxon>
        <taxon>Oestroidea</taxon>
        <taxon>Calliphoridae</taxon>
        <taxon>Luciliinae</taxon>
        <taxon>Lucilia</taxon>
    </lineage>
</organism>
<gene>
    <name evidence="3" type="ORF">FF38_11047</name>
</gene>
<dbReference type="GO" id="GO:0005829">
    <property type="term" value="C:cytosol"/>
    <property type="evidence" value="ECO:0007669"/>
    <property type="project" value="TreeGrafter"/>
</dbReference>
<sequence length="165" mass="19562">NLVSNKTWSHFWLNEGWTVYIERRILGKLEGESYRNFAAYEGWQDLVETCEKMPAEYTKLRLDVTSQIDPDDTFSTVPYEKGSTFLWYLERTVGREQFDKFIKAYFNNFNRSTPDAEPSNEVDGKDAEIILLPSQWQPRWWASVFGRTDPELNDPKVWENYLLNL</sequence>
<dbReference type="Pfam" id="PF01433">
    <property type="entry name" value="Peptidase_M1"/>
    <property type="match status" value="1"/>
</dbReference>
<evidence type="ECO:0000313" key="3">
    <source>
        <dbReference type="EMBL" id="KNC30284.1"/>
    </source>
</evidence>
<comment type="caution">
    <text evidence="3">The sequence shown here is derived from an EMBL/GenBank/DDBJ whole genome shotgun (WGS) entry which is preliminary data.</text>
</comment>
<feature type="non-terminal residue" evidence="3">
    <location>
        <position position="1"/>
    </location>
</feature>
<dbReference type="InterPro" id="IPR034015">
    <property type="entry name" value="M1_LTA4H"/>
</dbReference>
<dbReference type="InterPro" id="IPR027268">
    <property type="entry name" value="Peptidase_M4/M1_CTD_sf"/>
</dbReference>
<dbReference type="PANTHER" id="PTHR45726:SF3">
    <property type="entry name" value="LEUKOTRIENE A-4 HYDROLASE"/>
    <property type="match status" value="1"/>
</dbReference>
<dbReference type="InterPro" id="IPR014782">
    <property type="entry name" value="Peptidase_M1_dom"/>
</dbReference>
<dbReference type="STRING" id="7375.A0A0L0CFL5"/>
<dbReference type="EMBL" id="JRES01000545">
    <property type="protein sequence ID" value="KNC30284.1"/>
    <property type="molecule type" value="Genomic_DNA"/>
</dbReference>
<keyword evidence="1" id="KW-0479">Metal-binding</keyword>
<dbReference type="GO" id="GO:0004301">
    <property type="term" value="F:epoxide hydrolase activity"/>
    <property type="evidence" value="ECO:0007669"/>
    <property type="project" value="TreeGrafter"/>
</dbReference>
<dbReference type="PANTHER" id="PTHR45726">
    <property type="entry name" value="LEUKOTRIENE A-4 HYDROLASE"/>
    <property type="match status" value="1"/>
</dbReference>
<comment type="cofactor">
    <cofactor evidence="1">
        <name>Zn(2+)</name>
        <dbReference type="ChEBI" id="CHEBI:29105"/>
    </cofactor>
    <text evidence="1">Binds 1 zinc ion per subunit.</text>
</comment>
<dbReference type="SUPFAM" id="SSF55486">
    <property type="entry name" value="Metalloproteases ('zincins'), catalytic domain"/>
    <property type="match status" value="1"/>
</dbReference>
<dbReference type="OrthoDB" id="79562at2759"/>
<feature type="domain" description="Peptidase M1 membrane alanine aminopeptidase" evidence="2">
    <location>
        <begin position="1"/>
        <end position="113"/>
    </location>
</feature>
<evidence type="ECO:0000256" key="1">
    <source>
        <dbReference type="PIRSR" id="PIRSR634015-3"/>
    </source>
</evidence>
<accession>A0A0L0CFL5</accession>
<dbReference type="GO" id="GO:0008237">
    <property type="term" value="F:metallopeptidase activity"/>
    <property type="evidence" value="ECO:0007669"/>
    <property type="project" value="InterPro"/>
</dbReference>
<protein>
    <recommendedName>
        <fullName evidence="2">Peptidase M1 membrane alanine aminopeptidase domain-containing protein</fullName>
    </recommendedName>
</protein>
<name>A0A0L0CFL5_LUCCU</name>
<keyword evidence="1" id="KW-0862">Zinc</keyword>
<evidence type="ECO:0000313" key="4">
    <source>
        <dbReference type="Proteomes" id="UP000037069"/>
    </source>
</evidence>
<dbReference type="Gene3D" id="1.10.390.10">
    <property type="entry name" value="Neutral Protease Domain 2"/>
    <property type="match status" value="1"/>
</dbReference>
<reference evidence="3 4" key="1">
    <citation type="journal article" date="2015" name="Nat. Commun.">
        <title>Lucilia cuprina genome unlocks parasitic fly biology to underpin future interventions.</title>
        <authorList>
            <person name="Anstead C.A."/>
            <person name="Korhonen P.K."/>
            <person name="Young N.D."/>
            <person name="Hall R.S."/>
            <person name="Jex A.R."/>
            <person name="Murali S.C."/>
            <person name="Hughes D.S."/>
            <person name="Lee S.F."/>
            <person name="Perry T."/>
            <person name="Stroehlein A.J."/>
            <person name="Ansell B.R."/>
            <person name="Breugelmans B."/>
            <person name="Hofmann A."/>
            <person name="Qu J."/>
            <person name="Dugan S."/>
            <person name="Lee S.L."/>
            <person name="Chao H."/>
            <person name="Dinh H."/>
            <person name="Han Y."/>
            <person name="Doddapaneni H.V."/>
            <person name="Worley K.C."/>
            <person name="Muzny D.M."/>
            <person name="Ioannidis P."/>
            <person name="Waterhouse R.M."/>
            <person name="Zdobnov E.M."/>
            <person name="James P.J."/>
            <person name="Bagnall N.H."/>
            <person name="Kotze A.C."/>
            <person name="Gibbs R.A."/>
            <person name="Richards S."/>
            <person name="Batterham P."/>
            <person name="Gasser R.B."/>
        </authorList>
    </citation>
    <scope>NUCLEOTIDE SEQUENCE [LARGE SCALE GENOMIC DNA]</scope>
    <source>
        <strain evidence="3 4">LS</strain>
        <tissue evidence="3">Full body</tissue>
    </source>
</reference>
<feature type="binding site" evidence="1">
    <location>
        <position position="15"/>
    </location>
    <ligand>
        <name>Zn(2+)</name>
        <dbReference type="ChEBI" id="CHEBI:29105"/>
        <note>catalytic</note>
    </ligand>
</feature>
<dbReference type="GO" id="GO:0008270">
    <property type="term" value="F:zinc ion binding"/>
    <property type="evidence" value="ECO:0007669"/>
    <property type="project" value="InterPro"/>
</dbReference>
<proteinExistence type="predicted"/>
<dbReference type="GO" id="GO:0004177">
    <property type="term" value="F:aminopeptidase activity"/>
    <property type="evidence" value="ECO:0007669"/>
    <property type="project" value="TreeGrafter"/>
</dbReference>
<keyword evidence="4" id="KW-1185">Reference proteome</keyword>
<dbReference type="AlphaFoldDB" id="A0A0L0CFL5"/>
<evidence type="ECO:0000259" key="2">
    <source>
        <dbReference type="Pfam" id="PF01433"/>
    </source>
</evidence>